<dbReference type="AlphaFoldDB" id="A0A401Z559"/>
<feature type="compositionally biased region" description="Acidic residues" evidence="1">
    <location>
        <begin position="32"/>
        <end position="63"/>
    </location>
</feature>
<accession>A0A401Z559</accession>
<feature type="compositionally biased region" description="Basic and acidic residues" evidence="1">
    <location>
        <begin position="1"/>
        <end position="14"/>
    </location>
</feature>
<dbReference type="Proteomes" id="UP000286931">
    <property type="component" value="Unassembled WGS sequence"/>
</dbReference>
<dbReference type="OrthoDB" id="1215854at2"/>
<proteinExistence type="predicted"/>
<evidence type="ECO:0000256" key="1">
    <source>
        <dbReference type="SAM" id="MobiDB-lite"/>
    </source>
</evidence>
<dbReference type="EMBL" id="BIFH01000055">
    <property type="protein sequence ID" value="GCE01991.1"/>
    <property type="molecule type" value="Genomic_DNA"/>
</dbReference>
<dbReference type="Pfam" id="PF18626">
    <property type="entry name" value="Gln_deamidase_2"/>
    <property type="match status" value="1"/>
</dbReference>
<organism evidence="3 4">
    <name type="scientific">Embleya hyalina</name>
    <dbReference type="NCBI Taxonomy" id="516124"/>
    <lineage>
        <taxon>Bacteria</taxon>
        <taxon>Bacillati</taxon>
        <taxon>Actinomycetota</taxon>
        <taxon>Actinomycetes</taxon>
        <taxon>Kitasatosporales</taxon>
        <taxon>Streptomycetaceae</taxon>
        <taxon>Embleya</taxon>
    </lineage>
</organism>
<dbReference type="RefSeq" id="WP_126643552.1">
    <property type="nucleotide sequence ID" value="NZ_BIFH01000055.1"/>
</dbReference>
<comment type="caution">
    <text evidence="3">The sequence shown here is derived from an EMBL/GenBank/DDBJ whole genome shotgun (WGS) entry which is preliminary data.</text>
</comment>
<dbReference type="Gene3D" id="3.10.620.30">
    <property type="match status" value="1"/>
</dbReference>
<name>A0A401Z559_9ACTN</name>
<evidence type="ECO:0000259" key="2">
    <source>
        <dbReference type="Pfam" id="PF18626"/>
    </source>
</evidence>
<evidence type="ECO:0000313" key="4">
    <source>
        <dbReference type="Proteomes" id="UP000286931"/>
    </source>
</evidence>
<sequence length="350" mass="37714">MKRKPNEDQPRDEYEPLTTPAAKRPHGPAQDSDNDDQPSGEDTDGEPETHEDGEEQPEPEGQGDAEGVPEVPAGQEADQGGPAAPALVVELPPQDDEPQLPVLTDPEIAALDLDQANAALTARIGDFDAQTEDRPALEFRVAALEHVDDAAWLLSLTGCRAVAGWLTTRAALTGDLLTVVQTRVGQLTLPATPAPPATTRGAIWTALNLARRLNPQIAAGEGCEYLAHAICEWFQAAHPNLARLHLTKYWIVAPNGNLHPPDNWNHHVAPVLHFADGDYVFDLSLFPNGPTTLAAWRAATRTQNPPAGLDERQSPWELLLPPAIAPGYQPGMRAVIGDMERNAIDACTRV</sequence>
<gene>
    <name evidence="3" type="ORF">EHYA_09766</name>
</gene>
<reference evidence="3 4" key="1">
    <citation type="submission" date="2018-12" db="EMBL/GenBank/DDBJ databases">
        <title>Draft genome sequence of Embleya hyalina NBRC 13850T.</title>
        <authorList>
            <person name="Komaki H."/>
            <person name="Hosoyama A."/>
            <person name="Kimura A."/>
            <person name="Ichikawa N."/>
            <person name="Tamura T."/>
        </authorList>
    </citation>
    <scope>NUCLEOTIDE SEQUENCE [LARGE SCALE GENOMIC DNA]</scope>
    <source>
        <strain evidence="3 4">NBRC 13850</strain>
    </source>
</reference>
<feature type="domain" description="Protein glutaminase" evidence="2">
    <location>
        <begin position="220"/>
        <end position="299"/>
    </location>
</feature>
<evidence type="ECO:0000313" key="3">
    <source>
        <dbReference type="EMBL" id="GCE01991.1"/>
    </source>
</evidence>
<keyword evidence="4" id="KW-1185">Reference proteome</keyword>
<protein>
    <recommendedName>
        <fullName evidence="2">Protein glutaminase domain-containing protein</fullName>
    </recommendedName>
</protein>
<dbReference type="InterPro" id="IPR041325">
    <property type="entry name" value="Gln_deamidase_2"/>
</dbReference>
<feature type="region of interest" description="Disordered" evidence="1">
    <location>
        <begin position="1"/>
        <end position="81"/>
    </location>
</feature>